<gene>
    <name evidence="1" type="ORF">BJY20_000035</name>
</gene>
<sequence>MHHSVSAVTTPLRPAHGQALFSRRAVDLMRRGVSACRAV</sequence>
<keyword evidence="2" id="KW-1185">Reference proteome</keyword>
<reference evidence="1 2" key="1">
    <citation type="submission" date="2020-07" db="EMBL/GenBank/DDBJ databases">
        <title>Sequencing the genomes of 1000 actinobacteria strains.</title>
        <authorList>
            <person name="Klenk H.-P."/>
        </authorList>
    </citation>
    <scope>NUCLEOTIDE SEQUENCE [LARGE SCALE GENOMIC DNA]</scope>
    <source>
        <strain evidence="1 2">DSM 26154</strain>
    </source>
</reference>
<proteinExistence type="predicted"/>
<accession>A0A852VPJ4</accession>
<name>A0A852VPJ4_9MICO</name>
<organism evidence="1 2">
    <name type="scientific">Janibacter cremeus</name>
    <dbReference type="NCBI Taxonomy" id="1285192"/>
    <lineage>
        <taxon>Bacteria</taxon>
        <taxon>Bacillati</taxon>
        <taxon>Actinomycetota</taxon>
        <taxon>Actinomycetes</taxon>
        <taxon>Micrococcales</taxon>
        <taxon>Intrasporangiaceae</taxon>
        <taxon>Janibacter</taxon>
    </lineage>
</organism>
<dbReference type="Proteomes" id="UP000554054">
    <property type="component" value="Unassembled WGS sequence"/>
</dbReference>
<dbReference type="AlphaFoldDB" id="A0A852VPJ4"/>
<evidence type="ECO:0000313" key="2">
    <source>
        <dbReference type="Proteomes" id="UP000554054"/>
    </source>
</evidence>
<protein>
    <submittedName>
        <fullName evidence="1">Uncharacterized protein</fullName>
    </submittedName>
</protein>
<evidence type="ECO:0000313" key="1">
    <source>
        <dbReference type="EMBL" id="NYF96643.1"/>
    </source>
</evidence>
<dbReference type="EMBL" id="JACCAE010000001">
    <property type="protein sequence ID" value="NYF96643.1"/>
    <property type="molecule type" value="Genomic_DNA"/>
</dbReference>
<comment type="caution">
    <text evidence="1">The sequence shown here is derived from an EMBL/GenBank/DDBJ whole genome shotgun (WGS) entry which is preliminary data.</text>
</comment>